<keyword evidence="3" id="KW-1185">Reference proteome</keyword>
<feature type="compositionally biased region" description="Acidic residues" evidence="1">
    <location>
        <begin position="24"/>
        <end position="34"/>
    </location>
</feature>
<feature type="compositionally biased region" description="Acidic residues" evidence="1">
    <location>
        <begin position="42"/>
        <end position="63"/>
    </location>
</feature>
<name>A0A931GLZ4_9MICC</name>
<protein>
    <submittedName>
        <fullName evidence="2">Uncharacterized protein</fullName>
    </submittedName>
</protein>
<dbReference type="Proteomes" id="UP000625033">
    <property type="component" value="Unassembled WGS sequence"/>
</dbReference>
<gene>
    <name evidence="2" type="ORF">IW252_001686</name>
</gene>
<evidence type="ECO:0000313" key="2">
    <source>
        <dbReference type="EMBL" id="MBG6084919.1"/>
    </source>
</evidence>
<evidence type="ECO:0000313" key="3">
    <source>
        <dbReference type="Proteomes" id="UP000625033"/>
    </source>
</evidence>
<dbReference type="EMBL" id="JADOTZ010000001">
    <property type="protein sequence ID" value="MBG6084919.1"/>
    <property type="molecule type" value="Genomic_DNA"/>
</dbReference>
<dbReference type="AlphaFoldDB" id="A0A931GLZ4"/>
<sequence>MESQDRPTGPENTVWIDGNRVEPLEEEPEIEDDSAQTLPDGVSEDPAAEAEGPNEDEERFDAG</sequence>
<proteinExistence type="predicted"/>
<dbReference type="RefSeq" id="WP_196836161.1">
    <property type="nucleotide sequence ID" value="NZ_JADOTZ010000001.1"/>
</dbReference>
<comment type="caution">
    <text evidence="2">The sequence shown here is derived from an EMBL/GenBank/DDBJ whole genome shotgun (WGS) entry which is preliminary data.</text>
</comment>
<reference evidence="2" key="1">
    <citation type="submission" date="2020-11" db="EMBL/GenBank/DDBJ databases">
        <title>Sequencing the genomes of 1000 actinobacteria strains.</title>
        <authorList>
            <person name="Klenk H.-P."/>
        </authorList>
    </citation>
    <scope>NUCLEOTIDE SEQUENCE</scope>
    <source>
        <strain evidence="2">DSM 26152</strain>
    </source>
</reference>
<organism evidence="2 3">
    <name type="scientific">Zhihengliuella flava</name>
    <dbReference type="NCBI Taxonomy" id="1285193"/>
    <lineage>
        <taxon>Bacteria</taxon>
        <taxon>Bacillati</taxon>
        <taxon>Actinomycetota</taxon>
        <taxon>Actinomycetes</taxon>
        <taxon>Micrococcales</taxon>
        <taxon>Micrococcaceae</taxon>
        <taxon>Zhihengliuella</taxon>
    </lineage>
</organism>
<evidence type="ECO:0000256" key="1">
    <source>
        <dbReference type="SAM" id="MobiDB-lite"/>
    </source>
</evidence>
<feature type="region of interest" description="Disordered" evidence="1">
    <location>
        <begin position="1"/>
        <end position="63"/>
    </location>
</feature>
<accession>A0A931GLZ4</accession>